<evidence type="ECO:0000313" key="2">
    <source>
        <dbReference type="Proteomes" id="UP000824881"/>
    </source>
</evidence>
<dbReference type="Proteomes" id="UP000824881">
    <property type="component" value="Unassembled WGS sequence"/>
</dbReference>
<evidence type="ECO:0000313" key="1">
    <source>
        <dbReference type="EMBL" id="KAG9219913.1"/>
    </source>
</evidence>
<name>A0ACB7IQV5_PLECO</name>
<accession>A0ACB7IQV5</accession>
<reference evidence="1 2" key="1">
    <citation type="journal article" date="2021" name="Appl. Environ. Microbiol.">
        <title>Genetic linkage and physical mapping for an oyster mushroom Pleurotus cornucopiae and QTL analysis for the trait cap color.</title>
        <authorList>
            <person name="Zhang Y."/>
            <person name="Gao W."/>
            <person name="Sonnenberg A."/>
            <person name="Chen Q."/>
            <person name="Zhang J."/>
            <person name="Huang C."/>
        </authorList>
    </citation>
    <scope>NUCLEOTIDE SEQUENCE [LARGE SCALE GENOMIC DNA]</scope>
    <source>
        <strain evidence="1">CCMSSC00406</strain>
    </source>
</reference>
<sequence>MFYTTLTTLNKKGDLNGNTMRLRYIVYSSTAVPLKSSGQSPRSRHCAAFEELAGFIVTRLVNAQGKCTPSSLDARGMNGSDP</sequence>
<gene>
    <name evidence="1" type="ORF">CCMSSC00406_0009516</name>
</gene>
<organism evidence="1 2">
    <name type="scientific">Pleurotus cornucopiae</name>
    <name type="common">Cornucopia mushroom</name>
    <dbReference type="NCBI Taxonomy" id="5321"/>
    <lineage>
        <taxon>Eukaryota</taxon>
        <taxon>Fungi</taxon>
        <taxon>Dikarya</taxon>
        <taxon>Basidiomycota</taxon>
        <taxon>Agaricomycotina</taxon>
        <taxon>Agaricomycetes</taxon>
        <taxon>Agaricomycetidae</taxon>
        <taxon>Agaricales</taxon>
        <taxon>Pleurotineae</taxon>
        <taxon>Pleurotaceae</taxon>
        <taxon>Pleurotus</taxon>
    </lineage>
</organism>
<dbReference type="EMBL" id="WQMT02000008">
    <property type="protein sequence ID" value="KAG9219913.1"/>
    <property type="molecule type" value="Genomic_DNA"/>
</dbReference>
<proteinExistence type="predicted"/>
<keyword evidence="2" id="KW-1185">Reference proteome</keyword>
<comment type="caution">
    <text evidence="1">The sequence shown here is derived from an EMBL/GenBank/DDBJ whole genome shotgun (WGS) entry which is preliminary data.</text>
</comment>
<protein>
    <submittedName>
        <fullName evidence="1">Uncharacterized protein</fullName>
    </submittedName>
</protein>